<dbReference type="GO" id="GO:0005829">
    <property type="term" value="C:cytosol"/>
    <property type="evidence" value="ECO:0007669"/>
    <property type="project" value="TreeGrafter"/>
</dbReference>
<evidence type="ECO:0000259" key="1">
    <source>
        <dbReference type="PROSITE" id="PS51449"/>
    </source>
</evidence>
<dbReference type="Gene3D" id="3.40.50.12160">
    <property type="entry name" value="Methylthiotransferase, N-terminal domain"/>
    <property type="match status" value="1"/>
</dbReference>
<name>A0A934NL54_9FLAO</name>
<proteinExistence type="predicted"/>
<dbReference type="GO" id="GO:0046872">
    <property type="term" value="F:metal ion binding"/>
    <property type="evidence" value="ECO:0007669"/>
    <property type="project" value="UniProtKB-KW"/>
</dbReference>
<dbReference type="GO" id="GO:0051539">
    <property type="term" value="F:4 iron, 4 sulfur cluster binding"/>
    <property type="evidence" value="ECO:0007669"/>
    <property type="project" value="UniProtKB-KW"/>
</dbReference>
<dbReference type="GO" id="GO:0035599">
    <property type="term" value="F:aspartic acid methylthiotransferase activity"/>
    <property type="evidence" value="ECO:0007669"/>
    <property type="project" value="TreeGrafter"/>
</dbReference>
<dbReference type="GO" id="GO:0005840">
    <property type="term" value="C:ribosome"/>
    <property type="evidence" value="ECO:0007669"/>
    <property type="project" value="UniProtKB-KW"/>
</dbReference>
<keyword evidence="2" id="KW-0687">Ribonucleoprotein</keyword>
<dbReference type="InterPro" id="IPR013848">
    <property type="entry name" value="Methylthiotransferase_N"/>
</dbReference>
<dbReference type="Pfam" id="PF00919">
    <property type="entry name" value="UPF0004"/>
    <property type="match status" value="1"/>
</dbReference>
<dbReference type="AlphaFoldDB" id="A0A934NL54"/>
<comment type="caution">
    <text evidence="2">The sequence shown here is derived from an EMBL/GenBank/DDBJ whole genome shotgun (WGS) entry which is preliminary data.</text>
</comment>
<keyword evidence="2" id="KW-0689">Ribosomal protein</keyword>
<dbReference type="InterPro" id="IPR005840">
    <property type="entry name" value="Ribosomal_uS12_MeSTrfase_RimO"/>
</dbReference>
<sequence>MKVRTLKQNKVNVITLGCSKNLVDSEVLMGQLQANDFLVTHEAKKSDANIVIINTCGFID</sequence>
<dbReference type="PANTHER" id="PTHR43837:SF1">
    <property type="entry name" value="RIBOSOMAL PROTEIN US12 METHYLTHIOTRANSFERASE RIMO"/>
    <property type="match status" value="1"/>
</dbReference>
<dbReference type="PROSITE" id="PS51449">
    <property type="entry name" value="MTTASE_N"/>
    <property type="match status" value="1"/>
</dbReference>
<accession>A0A934NL54</accession>
<feature type="non-terminal residue" evidence="2">
    <location>
        <position position="60"/>
    </location>
</feature>
<keyword evidence="3" id="KW-1185">Reference proteome</keyword>
<dbReference type="PANTHER" id="PTHR43837">
    <property type="entry name" value="RIBOSOMAL PROTEIN S12 METHYLTHIOTRANSFERASE RIMO"/>
    <property type="match status" value="1"/>
</dbReference>
<evidence type="ECO:0000313" key="2">
    <source>
        <dbReference type="EMBL" id="MBJ7883290.1"/>
    </source>
</evidence>
<organism evidence="2 3">
    <name type="scientific">Gelidibacter salicanalis</name>
    <dbReference type="NCBI Taxonomy" id="291193"/>
    <lineage>
        <taxon>Bacteria</taxon>
        <taxon>Pseudomonadati</taxon>
        <taxon>Bacteroidota</taxon>
        <taxon>Flavobacteriia</taxon>
        <taxon>Flavobacteriales</taxon>
        <taxon>Flavobacteriaceae</taxon>
        <taxon>Gelidibacter</taxon>
    </lineage>
</organism>
<dbReference type="InterPro" id="IPR038135">
    <property type="entry name" value="Methylthiotransferase_N_sf"/>
</dbReference>
<gene>
    <name evidence="2" type="ORF">JEM65_21995</name>
</gene>
<protein>
    <submittedName>
        <fullName evidence="2">30S ribosomal protein S12 methylthiotransferase RimO</fullName>
    </submittedName>
</protein>
<dbReference type="Proteomes" id="UP000662373">
    <property type="component" value="Unassembled WGS sequence"/>
</dbReference>
<reference evidence="2 3" key="1">
    <citation type="submission" date="2020-09" db="EMBL/GenBank/DDBJ databases">
        <title>Draft genome of Gelidibacter salicanalis PAMC21136.</title>
        <authorList>
            <person name="Park H."/>
        </authorList>
    </citation>
    <scope>NUCLEOTIDE SEQUENCE [LARGE SCALE GENOMIC DNA]</scope>
    <source>
        <strain evidence="2 3">PAMC21136</strain>
    </source>
</reference>
<evidence type="ECO:0000313" key="3">
    <source>
        <dbReference type="Proteomes" id="UP000662373"/>
    </source>
</evidence>
<feature type="domain" description="MTTase N-terminal" evidence="1">
    <location>
        <begin position="9"/>
        <end position="60"/>
    </location>
</feature>
<dbReference type="EMBL" id="JAEHJZ010000554">
    <property type="protein sequence ID" value="MBJ7883290.1"/>
    <property type="molecule type" value="Genomic_DNA"/>
</dbReference>